<comment type="caution">
    <text evidence="2">The sequence shown here is derived from an EMBL/GenBank/DDBJ whole genome shotgun (WGS) entry which is preliminary data.</text>
</comment>
<reference evidence="2 3" key="1">
    <citation type="submission" date="2019-05" db="EMBL/GenBank/DDBJ databases">
        <title>Verrucobacter flavum gen. nov., sp. nov. a new member of the family Verrucomicrobiaceae.</title>
        <authorList>
            <person name="Szuroczki S."/>
            <person name="Abbaszade G."/>
            <person name="Szabo A."/>
            <person name="Felfoldi T."/>
            <person name="Schumann P."/>
            <person name="Boka K."/>
            <person name="Keki Z."/>
            <person name="Toumi M."/>
            <person name="Toth E."/>
        </authorList>
    </citation>
    <scope>NUCLEOTIDE SEQUENCE [LARGE SCALE GENOMIC DNA]</scope>
    <source>
        <strain evidence="2 3">MG-N-17</strain>
    </source>
</reference>
<feature type="domain" description="Thioester reductase (TE)" evidence="1">
    <location>
        <begin position="55"/>
        <end position="210"/>
    </location>
</feature>
<dbReference type="GO" id="GO:0080019">
    <property type="term" value="F:alcohol-forming very long-chain fatty acyl-CoA reductase activity"/>
    <property type="evidence" value="ECO:0007669"/>
    <property type="project" value="InterPro"/>
</dbReference>
<organism evidence="2 3">
    <name type="scientific">Phragmitibacter flavus</name>
    <dbReference type="NCBI Taxonomy" id="2576071"/>
    <lineage>
        <taxon>Bacteria</taxon>
        <taxon>Pseudomonadati</taxon>
        <taxon>Verrucomicrobiota</taxon>
        <taxon>Verrucomicrobiia</taxon>
        <taxon>Verrucomicrobiales</taxon>
        <taxon>Verrucomicrobiaceae</taxon>
        <taxon>Phragmitibacter</taxon>
    </lineage>
</organism>
<evidence type="ECO:0000259" key="1">
    <source>
        <dbReference type="Pfam" id="PF07993"/>
    </source>
</evidence>
<sequence>MNILLTGYTGNLGKEMAHQLAGHEVHALVRDVEKVNALHQPHVQIHPGDFDELPNKLAADIEVIIHAAASTAFRAPLATLREVNVEGTARMLEFARRCPLLKKFVQVSTACVCGTNVGLVEEARLVRPIGFVNAYEQSKWEAEELVFDSDLPVEVVRLSIVAGSETDGSVLRLGAMHHLLFWLWKGLIPMMPGSDQTRVDLISTEYAAAVVAACVDSPLESGRVMHGCAGDAAPRLSELLQHLASVFEPTSNGWRSGSIVAPAIVDAETFAMFKTSVMQSGDVLFRRVLEDAESFLPGLLHPRQHATDNADRCCLQPRADWKPLTELVTHHVIQSKSRS</sequence>
<dbReference type="Gene3D" id="3.40.50.720">
    <property type="entry name" value="NAD(P)-binding Rossmann-like Domain"/>
    <property type="match status" value="1"/>
</dbReference>
<dbReference type="Proteomes" id="UP000306196">
    <property type="component" value="Unassembled WGS sequence"/>
</dbReference>
<proteinExistence type="predicted"/>
<dbReference type="InterPro" id="IPR013120">
    <property type="entry name" value="FAR_NAD-bd"/>
</dbReference>
<evidence type="ECO:0000313" key="2">
    <source>
        <dbReference type="EMBL" id="TLD72732.1"/>
    </source>
</evidence>
<name>A0A5R8KKB1_9BACT</name>
<dbReference type="OrthoDB" id="9779902at2"/>
<accession>A0A5R8KKB1</accession>
<dbReference type="AlphaFoldDB" id="A0A5R8KKB1"/>
<dbReference type="SUPFAM" id="SSF51735">
    <property type="entry name" value="NAD(P)-binding Rossmann-fold domains"/>
    <property type="match status" value="1"/>
</dbReference>
<keyword evidence="3" id="KW-1185">Reference proteome</keyword>
<dbReference type="PANTHER" id="PTHR11011">
    <property type="entry name" value="MALE STERILITY PROTEIN 2-RELATED"/>
    <property type="match status" value="1"/>
</dbReference>
<dbReference type="RefSeq" id="WP_138084355.1">
    <property type="nucleotide sequence ID" value="NZ_VAUV01000001.1"/>
</dbReference>
<evidence type="ECO:0000313" key="3">
    <source>
        <dbReference type="Proteomes" id="UP000306196"/>
    </source>
</evidence>
<dbReference type="InterPro" id="IPR036291">
    <property type="entry name" value="NAD(P)-bd_dom_sf"/>
</dbReference>
<protein>
    <submittedName>
        <fullName evidence="2">NAD-dependent epimerase/dehydratase family protein</fullName>
    </submittedName>
</protein>
<dbReference type="InterPro" id="IPR026055">
    <property type="entry name" value="FAR"/>
</dbReference>
<dbReference type="EMBL" id="VAUV01000001">
    <property type="protein sequence ID" value="TLD72732.1"/>
    <property type="molecule type" value="Genomic_DNA"/>
</dbReference>
<dbReference type="Pfam" id="PF07993">
    <property type="entry name" value="NAD_binding_4"/>
    <property type="match status" value="1"/>
</dbReference>
<dbReference type="PANTHER" id="PTHR11011:SF45">
    <property type="entry name" value="FATTY ACYL-COA REDUCTASE CG8306-RELATED"/>
    <property type="match status" value="1"/>
</dbReference>
<gene>
    <name evidence="2" type="ORF">FEM03_01265</name>
</gene>
<dbReference type="GO" id="GO:0035336">
    <property type="term" value="P:long-chain fatty-acyl-CoA metabolic process"/>
    <property type="evidence" value="ECO:0007669"/>
    <property type="project" value="TreeGrafter"/>
</dbReference>